<feature type="chain" id="PRO_5045830401" evidence="1">
    <location>
        <begin position="19"/>
        <end position="128"/>
    </location>
</feature>
<keyword evidence="1" id="KW-0732">Signal</keyword>
<proteinExistence type="predicted"/>
<protein>
    <submittedName>
        <fullName evidence="2">Uncharacterized protein</fullName>
    </submittedName>
</protein>
<sequence>MQFTQAIAIAALSSPVFSWAIFKTESRQGDVGCLTTNSSPAIEDVKACIDQLYDRGGDCPHGGTDCTTLVTQGSAAVKLCGAELQTTDLTCVQVSDYASQIEQMCQMNNLAEGAATVNASQRVVVGHS</sequence>
<dbReference type="EMBL" id="JAQQWI010000007">
    <property type="protein sequence ID" value="KAK8029103.1"/>
    <property type="molecule type" value="Genomic_DNA"/>
</dbReference>
<reference evidence="2 3" key="1">
    <citation type="submission" date="2023-01" db="EMBL/GenBank/DDBJ databases">
        <title>Analysis of 21 Apiospora genomes using comparative genomics revels a genus with tremendous synthesis potential of carbohydrate active enzymes and secondary metabolites.</title>
        <authorList>
            <person name="Sorensen T."/>
        </authorList>
    </citation>
    <scope>NUCLEOTIDE SEQUENCE [LARGE SCALE GENOMIC DNA]</scope>
    <source>
        <strain evidence="2 3">CBS 20057</strain>
    </source>
</reference>
<keyword evidence="3" id="KW-1185">Reference proteome</keyword>
<comment type="caution">
    <text evidence="2">The sequence shown here is derived from an EMBL/GenBank/DDBJ whole genome shotgun (WGS) entry which is preliminary data.</text>
</comment>
<dbReference type="Proteomes" id="UP001396898">
    <property type="component" value="Unassembled WGS sequence"/>
</dbReference>
<accession>A0ABR1SBF2</accession>
<feature type="signal peptide" evidence="1">
    <location>
        <begin position="1"/>
        <end position="18"/>
    </location>
</feature>
<evidence type="ECO:0000313" key="2">
    <source>
        <dbReference type="EMBL" id="KAK8029103.1"/>
    </source>
</evidence>
<evidence type="ECO:0000256" key="1">
    <source>
        <dbReference type="SAM" id="SignalP"/>
    </source>
</evidence>
<name>A0ABR1SBF2_9PEZI</name>
<evidence type="ECO:0000313" key="3">
    <source>
        <dbReference type="Proteomes" id="UP001396898"/>
    </source>
</evidence>
<gene>
    <name evidence="2" type="ORF">PG991_006159</name>
</gene>
<organism evidence="2 3">
    <name type="scientific">Apiospora marii</name>
    <dbReference type="NCBI Taxonomy" id="335849"/>
    <lineage>
        <taxon>Eukaryota</taxon>
        <taxon>Fungi</taxon>
        <taxon>Dikarya</taxon>
        <taxon>Ascomycota</taxon>
        <taxon>Pezizomycotina</taxon>
        <taxon>Sordariomycetes</taxon>
        <taxon>Xylariomycetidae</taxon>
        <taxon>Amphisphaeriales</taxon>
        <taxon>Apiosporaceae</taxon>
        <taxon>Apiospora</taxon>
    </lineage>
</organism>